<evidence type="ECO:0000313" key="3">
    <source>
        <dbReference type="Proteomes" id="UP001295684"/>
    </source>
</evidence>
<accession>A0AAD2D9Z7</accession>
<name>A0AAD2D9Z7_EUPCR</name>
<dbReference type="EMBL" id="CAMPGE010027392">
    <property type="protein sequence ID" value="CAI2385025.1"/>
    <property type="molecule type" value="Genomic_DNA"/>
</dbReference>
<evidence type="ECO:0000256" key="1">
    <source>
        <dbReference type="SAM" id="MobiDB-lite"/>
    </source>
</evidence>
<feature type="region of interest" description="Disordered" evidence="1">
    <location>
        <begin position="298"/>
        <end position="318"/>
    </location>
</feature>
<comment type="caution">
    <text evidence="2">The sequence shown here is derived from an EMBL/GenBank/DDBJ whole genome shotgun (WGS) entry which is preliminary data.</text>
</comment>
<gene>
    <name evidence="2" type="ORF">ECRASSUSDP1_LOCUS26567</name>
</gene>
<feature type="compositionally biased region" description="Basic and acidic residues" evidence="1">
    <location>
        <begin position="77"/>
        <end position="101"/>
    </location>
</feature>
<feature type="region of interest" description="Disordered" evidence="1">
    <location>
        <begin position="218"/>
        <end position="263"/>
    </location>
</feature>
<reference evidence="2" key="1">
    <citation type="submission" date="2023-07" db="EMBL/GenBank/DDBJ databases">
        <authorList>
            <consortium name="AG Swart"/>
            <person name="Singh M."/>
            <person name="Singh A."/>
            <person name="Seah K."/>
            <person name="Emmerich C."/>
        </authorList>
    </citation>
    <scope>NUCLEOTIDE SEQUENCE</scope>
    <source>
        <strain evidence="2">DP1</strain>
    </source>
</reference>
<dbReference type="Proteomes" id="UP001295684">
    <property type="component" value="Unassembled WGS sequence"/>
</dbReference>
<feature type="compositionally biased region" description="Polar residues" evidence="1">
    <location>
        <begin position="244"/>
        <end position="263"/>
    </location>
</feature>
<proteinExistence type="predicted"/>
<feature type="compositionally biased region" description="Polar residues" evidence="1">
    <location>
        <begin position="102"/>
        <end position="136"/>
    </location>
</feature>
<feature type="compositionally biased region" description="Polar residues" evidence="1">
    <location>
        <begin position="151"/>
        <end position="166"/>
    </location>
</feature>
<organism evidence="2 3">
    <name type="scientific">Euplotes crassus</name>
    <dbReference type="NCBI Taxonomy" id="5936"/>
    <lineage>
        <taxon>Eukaryota</taxon>
        <taxon>Sar</taxon>
        <taxon>Alveolata</taxon>
        <taxon>Ciliophora</taxon>
        <taxon>Intramacronucleata</taxon>
        <taxon>Spirotrichea</taxon>
        <taxon>Hypotrichia</taxon>
        <taxon>Euplotida</taxon>
        <taxon>Euplotidae</taxon>
        <taxon>Moneuplotes</taxon>
    </lineage>
</organism>
<keyword evidence="3" id="KW-1185">Reference proteome</keyword>
<dbReference type="AlphaFoldDB" id="A0AAD2D9Z7"/>
<sequence length="444" mass="51426">MKSQLNYFGSIKLFKNAKMIFPSKKPPISKRTLGSTQDMVFTKRDTRSKCVKEEKKVFSWRSDSRNKFYLHKKNKKEKPQKSKNHNKERESSSRRHSHEFTHQQNGAVMSNNLSLSKNWPSTRQKNKSLKFQNNISKRIDLRYYSNKVSRKQSPQHSGNLRLNQSKNSHKSRADLGSCSSNRFNYDSTKIPPQNNFQVKNNSHYSSVKTNLKKNKIIQKRKKNKSNLCSMEEAKKKKRKERDTMNLSKNLSGHSSKVTSMKSSELNLHTRNRVKNTSAMYKFNTENLLKKLLEHKTKSESSQPVQDCIGQGQAGAKPPVIKFPRKRKRKEKSREQKSKINCMGQKNLASERSPVCVSTLNQDNEECKNFKVEFNINEINTKHCRGTLEDHLNDSSSLLKAESGTEDLSELEEFADRNQFNKLLMGDGDSRREVNISVITLRSNE</sequence>
<protein>
    <submittedName>
        <fullName evidence="2">Uncharacterized protein</fullName>
    </submittedName>
</protein>
<feature type="region of interest" description="Disordered" evidence="1">
    <location>
        <begin position="65"/>
        <end position="180"/>
    </location>
</feature>
<evidence type="ECO:0000313" key="2">
    <source>
        <dbReference type="EMBL" id="CAI2385025.1"/>
    </source>
</evidence>